<accession>A0A3Q8S6N6</accession>
<evidence type="ECO:0000313" key="2">
    <source>
        <dbReference type="Proteomes" id="UP000278804"/>
    </source>
</evidence>
<protein>
    <submittedName>
        <fullName evidence="1">Uncharacterized protein</fullName>
    </submittedName>
</protein>
<reference evidence="1 2" key="1">
    <citation type="journal article" date="2020" name="Int. J. Syst. Evol. Microbiol.">
        <title>Description of Erysipelothrix piscisicarius sp. nov., an emergent fish pathogen, and assessment of virulence using a tiger barb (Puntigrus tetrazona) infection model.</title>
        <authorList>
            <person name="Pomaranski E.K."/>
            <person name="Griffin M.J."/>
            <person name="Camus A.C."/>
            <person name="Armwood A.R."/>
            <person name="Shelley J."/>
            <person name="Waldbieser G.C."/>
            <person name="LaFrentz B.R."/>
            <person name="Garcia J.C."/>
            <person name="Yanong R."/>
            <person name="Soto E."/>
        </authorList>
    </citation>
    <scope>NUCLEOTIDE SEQUENCE [LARGE SCALE GENOMIC DNA]</scope>
    <source>
        <strain evidence="1 2">15TAL0474</strain>
    </source>
</reference>
<dbReference type="KEGG" id="eri:EEI45_00840"/>
<sequence length="236" mass="26993">MKQHSKGLTIFILILSLTTLSVGGFFAYRAYQSKTSIDGGTTSENSFYSLRKNATEYQKELYKELTSKLKEDPRDDKVISELIAQNFVADFYTWTNKLRFNDVGGMQYIHKDLDWVYGQALDTFYNDMRYYKEKGKLDKTLEVASSTASAKKDTLVLIEQEDELGTQEDGTVNTVTNDVERSIPVYRVAITWKYKDSDVLNVSEFQQKADIYVTKDDDGLYSIMEVDDGQVKEAAN</sequence>
<dbReference type="Proteomes" id="UP000278804">
    <property type="component" value="Chromosome"/>
</dbReference>
<keyword evidence="2" id="KW-1185">Reference proteome</keyword>
<dbReference type="EMBL" id="CP034234">
    <property type="protein sequence ID" value="AZK43541.1"/>
    <property type="molecule type" value="Genomic_DNA"/>
</dbReference>
<proteinExistence type="predicted"/>
<dbReference type="RefSeq" id="WP_125163763.1">
    <property type="nucleotide sequence ID" value="NZ_CP034234.1"/>
</dbReference>
<evidence type="ECO:0000313" key="1">
    <source>
        <dbReference type="EMBL" id="AZK43541.1"/>
    </source>
</evidence>
<organism evidence="1 2">
    <name type="scientific">Erysipelothrix piscisicarius</name>
    <dbReference type="NCBI Taxonomy" id="2485784"/>
    <lineage>
        <taxon>Bacteria</taxon>
        <taxon>Bacillati</taxon>
        <taxon>Bacillota</taxon>
        <taxon>Erysipelotrichia</taxon>
        <taxon>Erysipelotrichales</taxon>
        <taxon>Erysipelotrichaceae</taxon>
        <taxon>Erysipelothrix</taxon>
    </lineage>
</organism>
<gene>
    <name evidence="1" type="ORF">EEI45_00840</name>
</gene>
<name>A0A3Q8S6N6_9FIRM</name>
<dbReference type="AlphaFoldDB" id="A0A3Q8S6N6"/>